<gene>
    <name evidence="1" type="ORF">EAS64_08810</name>
</gene>
<dbReference type="EMBL" id="RPFW01000002">
    <property type="protein sequence ID" value="TVZ05755.1"/>
    <property type="molecule type" value="Genomic_DNA"/>
</dbReference>
<organism evidence="1 2">
    <name type="scientific">Trebonia kvetii</name>
    <dbReference type="NCBI Taxonomy" id="2480626"/>
    <lineage>
        <taxon>Bacteria</taxon>
        <taxon>Bacillati</taxon>
        <taxon>Actinomycetota</taxon>
        <taxon>Actinomycetes</taxon>
        <taxon>Streptosporangiales</taxon>
        <taxon>Treboniaceae</taxon>
        <taxon>Trebonia</taxon>
    </lineage>
</organism>
<accession>A0A6P2C5H0</accession>
<evidence type="ECO:0000313" key="1">
    <source>
        <dbReference type="EMBL" id="TVZ05755.1"/>
    </source>
</evidence>
<dbReference type="SUPFAM" id="SSF56574">
    <property type="entry name" value="Serpins"/>
    <property type="match status" value="1"/>
</dbReference>
<sequence length="414" mass="43223">MTDMTAAVASYARVLHRAAGECHHVASPLGAWLLLALCGPASSGAARAELAEVLGLDVEQAAAAASGLLSVPHPLVAAAGGVWRREDVQAEALSRWLASLPAAVEAGALPGQAALDDWARRSTLGLIERFPVKLTDETMLVLATALATKISWAQPFDVAPASALGPDSAWVGTLSRVLRTPRRGWGHAQFITADDQAGDVVVHTAWARDGLLVTSVAALPGVPPADVLAAACRLASAIATGGPVARRSLFTVPLRAAPLWEISEQQVQTASPDGREERCTAVLPAWSADSTHDLSRHPELGFGTAAATVAALAGLDEFAWEARQAAVARYSRTGFEAAAVTAMAMAASLPRTRPGLMRTAELRFCQPYAVVAVTADQGHHPGRHTPQPTPWHGLPVFSAWITQPEDADDPASPA</sequence>
<dbReference type="AlphaFoldDB" id="A0A6P2C5H0"/>
<protein>
    <submittedName>
        <fullName evidence="1">Uncharacterized protein</fullName>
    </submittedName>
</protein>
<evidence type="ECO:0000313" key="2">
    <source>
        <dbReference type="Proteomes" id="UP000460272"/>
    </source>
</evidence>
<dbReference type="InterPro" id="IPR036186">
    <property type="entry name" value="Serpin_sf"/>
</dbReference>
<comment type="caution">
    <text evidence="1">The sequence shown here is derived from an EMBL/GenBank/DDBJ whole genome shotgun (WGS) entry which is preliminary data.</text>
</comment>
<name>A0A6P2C5H0_9ACTN</name>
<dbReference type="Gene3D" id="3.30.497.10">
    <property type="entry name" value="Antithrombin, subunit I, domain 2"/>
    <property type="match status" value="1"/>
</dbReference>
<dbReference type="OrthoDB" id="4847668at2"/>
<dbReference type="Proteomes" id="UP000460272">
    <property type="component" value="Unassembled WGS sequence"/>
</dbReference>
<dbReference type="RefSeq" id="WP_145853455.1">
    <property type="nucleotide sequence ID" value="NZ_RPFW01000002.1"/>
</dbReference>
<reference evidence="1 2" key="1">
    <citation type="submission" date="2018-11" db="EMBL/GenBank/DDBJ databases">
        <title>Trebonia kvetii gen.nov., sp.nov., a novel acidophilic actinobacterium, and proposal of the new actinobacterial family Treboniaceae fam. nov.</title>
        <authorList>
            <person name="Rapoport D."/>
            <person name="Sagova-Mareckova M."/>
            <person name="Sedlacek I."/>
            <person name="Provaznik J."/>
            <person name="Kralova S."/>
            <person name="Pavlinic D."/>
            <person name="Benes V."/>
            <person name="Kopecky J."/>
        </authorList>
    </citation>
    <scope>NUCLEOTIDE SEQUENCE [LARGE SCALE GENOMIC DNA]</scope>
    <source>
        <strain evidence="1 2">15Tr583</strain>
    </source>
</reference>
<dbReference type="InterPro" id="IPR042178">
    <property type="entry name" value="Serpin_sf_1"/>
</dbReference>
<keyword evidence="2" id="KW-1185">Reference proteome</keyword>
<proteinExistence type="predicted"/>